<dbReference type="InterPro" id="IPR050565">
    <property type="entry name" value="LYPA1-2/EST-like"/>
</dbReference>
<dbReference type="SUPFAM" id="SSF53474">
    <property type="entry name" value="alpha/beta-Hydrolases"/>
    <property type="match status" value="1"/>
</dbReference>
<dbReference type="EMBL" id="JAAKZI010000001">
    <property type="protein sequence ID" value="NGN82035.1"/>
    <property type="molecule type" value="Genomic_DNA"/>
</dbReference>
<organism evidence="4 5">
    <name type="scientific">Arthrobacter silviterrae</name>
    <dbReference type="NCBI Taxonomy" id="2026658"/>
    <lineage>
        <taxon>Bacteria</taxon>
        <taxon>Bacillati</taxon>
        <taxon>Actinomycetota</taxon>
        <taxon>Actinomycetes</taxon>
        <taxon>Micrococcales</taxon>
        <taxon>Micrococcaceae</taxon>
        <taxon>Arthrobacter</taxon>
    </lineage>
</organism>
<accession>A0ABX0D7Y8</accession>
<dbReference type="PANTHER" id="PTHR10655">
    <property type="entry name" value="LYSOPHOSPHOLIPASE-RELATED"/>
    <property type="match status" value="1"/>
</dbReference>
<comment type="caution">
    <text evidence="4">The sequence shown here is derived from an EMBL/GenBank/DDBJ whole genome shotgun (WGS) entry which is preliminary data.</text>
</comment>
<protein>
    <submittedName>
        <fullName evidence="4">Phospholipase</fullName>
    </submittedName>
</protein>
<evidence type="ECO:0000259" key="3">
    <source>
        <dbReference type="Pfam" id="PF02230"/>
    </source>
</evidence>
<dbReference type="PANTHER" id="PTHR10655:SF17">
    <property type="entry name" value="LYSOPHOSPHOLIPASE-LIKE PROTEIN 1"/>
    <property type="match status" value="1"/>
</dbReference>
<dbReference type="Pfam" id="PF02230">
    <property type="entry name" value="Abhydrolase_2"/>
    <property type="match status" value="1"/>
</dbReference>
<comment type="similarity">
    <text evidence="1">Belongs to the AB hydrolase superfamily. AB hydrolase 2 family.</text>
</comment>
<dbReference type="InterPro" id="IPR003140">
    <property type="entry name" value="PLipase/COase/thioEstase"/>
</dbReference>
<dbReference type="Gene3D" id="3.40.50.1820">
    <property type="entry name" value="alpha/beta hydrolase"/>
    <property type="match status" value="1"/>
</dbReference>
<name>A0ABX0D7Y8_9MICC</name>
<evidence type="ECO:0000256" key="1">
    <source>
        <dbReference type="ARBA" id="ARBA00006499"/>
    </source>
</evidence>
<feature type="domain" description="Phospholipase/carboxylesterase/thioesterase" evidence="3">
    <location>
        <begin position="69"/>
        <end position="260"/>
    </location>
</feature>
<dbReference type="Proteomes" id="UP000479226">
    <property type="component" value="Unassembled WGS sequence"/>
</dbReference>
<keyword evidence="5" id="KW-1185">Reference proteome</keyword>
<dbReference type="InterPro" id="IPR029058">
    <property type="entry name" value="AB_hydrolase_fold"/>
</dbReference>
<sequence length="266" mass="28814">MTAVPAASIFSDAVESLTLPSCTLTTWLRHLAPPCGSAKPVRKGPGRHGKMGRMIDSPTVIWSRLADQRAGTPLLVMFHGYGADEEDLFGLSAQLPAEFTVASVRATQQAGPGYAWFPLSNDLSYTLDGVTEAAAEVEQWLDSVRQEHSSVTLLGFSQGMCMATSLLRHRPADYAAVVGLSGFVVEADGNPWFDDAATAAARPEIFWGRDQADPVIPQTSVEYTNTWLRAHTKLTKVLYTGIWHGINAQEMAHVGEFLQLKVLNAG</sequence>
<evidence type="ECO:0000313" key="5">
    <source>
        <dbReference type="Proteomes" id="UP000479226"/>
    </source>
</evidence>
<keyword evidence="2" id="KW-0378">Hydrolase</keyword>
<proteinExistence type="inferred from homology"/>
<reference evidence="4 5" key="1">
    <citation type="submission" date="2020-02" db="EMBL/GenBank/DDBJ databases">
        <title>Genome sequence of the type strain DSM 27180 of Arthrobacter silviterrae.</title>
        <authorList>
            <person name="Gao J."/>
            <person name="Sun J."/>
        </authorList>
    </citation>
    <scope>NUCLEOTIDE SEQUENCE [LARGE SCALE GENOMIC DNA]</scope>
    <source>
        <strain evidence="4 5">DSM 27180</strain>
    </source>
</reference>
<gene>
    <name evidence="4" type="ORF">G6N77_00955</name>
</gene>
<evidence type="ECO:0000256" key="2">
    <source>
        <dbReference type="ARBA" id="ARBA00022801"/>
    </source>
</evidence>
<evidence type="ECO:0000313" key="4">
    <source>
        <dbReference type="EMBL" id="NGN82035.1"/>
    </source>
</evidence>